<evidence type="ECO:0000256" key="1">
    <source>
        <dbReference type="SAM" id="MobiDB-lite"/>
    </source>
</evidence>
<protein>
    <submittedName>
        <fullName evidence="2">Uncharacterized protein</fullName>
    </submittedName>
</protein>
<evidence type="ECO:0000313" key="2">
    <source>
        <dbReference type="EMBL" id="KAF0031216.1"/>
    </source>
</evidence>
<reference evidence="2 3" key="1">
    <citation type="submission" date="2019-06" db="EMBL/GenBank/DDBJ databases">
        <title>Draft genomes of female and male turbot (Scophthalmus maximus).</title>
        <authorList>
            <person name="Xu H."/>
            <person name="Xu X.-W."/>
            <person name="Shao C."/>
            <person name="Chen S."/>
        </authorList>
    </citation>
    <scope>NUCLEOTIDE SEQUENCE [LARGE SCALE GENOMIC DNA]</scope>
    <source>
        <strain evidence="2">Ysfricsl-2016a</strain>
        <tissue evidence="2">Blood</tissue>
    </source>
</reference>
<evidence type="ECO:0000313" key="3">
    <source>
        <dbReference type="Proteomes" id="UP000438429"/>
    </source>
</evidence>
<gene>
    <name evidence="2" type="ORF">F2P81_015771</name>
</gene>
<proteinExistence type="predicted"/>
<dbReference type="Proteomes" id="UP000438429">
    <property type="component" value="Unassembled WGS sequence"/>
</dbReference>
<feature type="region of interest" description="Disordered" evidence="1">
    <location>
        <begin position="1"/>
        <end position="37"/>
    </location>
</feature>
<accession>A0A6A4S7M9</accession>
<dbReference type="EMBL" id="VEVO01000014">
    <property type="protein sequence ID" value="KAF0031216.1"/>
    <property type="molecule type" value="Genomic_DNA"/>
</dbReference>
<name>A0A6A4S7M9_SCOMX</name>
<organism evidence="2 3">
    <name type="scientific">Scophthalmus maximus</name>
    <name type="common">Turbot</name>
    <name type="synonym">Psetta maxima</name>
    <dbReference type="NCBI Taxonomy" id="52904"/>
    <lineage>
        <taxon>Eukaryota</taxon>
        <taxon>Metazoa</taxon>
        <taxon>Chordata</taxon>
        <taxon>Craniata</taxon>
        <taxon>Vertebrata</taxon>
        <taxon>Euteleostomi</taxon>
        <taxon>Actinopterygii</taxon>
        <taxon>Neopterygii</taxon>
        <taxon>Teleostei</taxon>
        <taxon>Neoteleostei</taxon>
        <taxon>Acanthomorphata</taxon>
        <taxon>Carangaria</taxon>
        <taxon>Pleuronectiformes</taxon>
        <taxon>Pleuronectoidei</taxon>
        <taxon>Scophthalmidae</taxon>
        <taxon>Scophthalmus</taxon>
    </lineage>
</organism>
<feature type="compositionally biased region" description="Basic and acidic residues" evidence="1">
    <location>
        <begin position="10"/>
        <end position="35"/>
    </location>
</feature>
<sequence>MDTAQQRLLRSSDAHEHSDVRDVSRLPCPEVERSSSRPASRFLHLFHSGLLSFAVVETLHLSRSSEATGCVCLPSTGREGRFADRNF</sequence>
<comment type="caution">
    <text evidence="2">The sequence shown here is derived from an EMBL/GenBank/DDBJ whole genome shotgun (WGS) entry which is preliminary data.</text>
</comment>
<dbReference type="AlphaFoldDB" id="A0A6A4S7M9"/>